<evidence type="ECO:0000256" key="3">
    <source>
        <dbReference type="ARBA" id="ARBA00022692"/>
    </source>
</evidence>
<evidence type="ECO:0000256" key="11">
    <source>
        <dbReference type="SAM" id="Phobius"/>
    </source>
</evidence>
<evidence type="ECO:0000256" key="1">
    <source>
        <dbReference type="ARBA" id="ARBA00004141"/>
    </source>
</evidence>
<evidence type="ECO:0000256" key="2">
    <source>
        <dbReference type="ARBA" id="ARBA00010663"/>
    </source>
</evidence>
<dbReference type="PROSITE" id="PS50262">
    <property type="entry name" value="G_PROTEIN_RECEP_F1_2"/>
    <property type="match status" value="1"/>
</dbReference>
<dbReference type="InterPro" id="IPR017452">
    <property type="entry name" value="GPCR_Rhodpsn_7TM"/>
</dbReference>
<evidence type="ECO:0000256" key="4">
    <source>
        <dbReference type="ARBA" id="ARBA00022989"/>
    </source>
</evidence>
<evidence type="ECO:0000256" key="9">
    <source>
        <dbReference type="RuleBase" id="RU000688"/>
    </source>
</evidence>
<evidence type="ECO:0000313" key="13">
    <source>
        <dbReference type="EMBL" id="CRK91360.1"/>
    </source>
</evidence>
<dbReference type="InterPro" id="IPR000276">
    <property type="entry name" value="GPCR_Rhodpsn"/>
</dbReference>
<evidence type="ECO:0000256" key="10">
    <source>
        <dbReference type="SAM" id="MobiDB-lite"/>
    </source>
</evidence>
<dbReference type="Pfam" id="PF00001">
    <property type="entry name" value="7tm_1"/>
    <property type="match status" value="1"/>
</dbReference>
<dbReference type="PANTHER" id="PTHR45695">
    <property type="entry name" value="LEUCOKININ RECEPTOR-RELATED"/>
    <property type="match status" value="1"/>
</dbReference>
<sequence>METTLSSLMTTSVDELVNNSSMLDFMLNPSATPTTCSETSEDCVIDHSVVCVGEAIFCNLSREDYENLLYEYIAPTIPEWILIFSHIIVFLMGLIGNALVCLAVYTNHSMRTVTNIFIVNLAVADFFVILLCLPPTVVWDVTETWFLGEVLCKVVIYFQTVSVTVSILTLTFISIDRWYAICFPLRYKPQPGRAMVWIAIIWTVALLFDLPEFFVLHLAHRRLRFDIQLFTQCVASWSAEDEKLFNIIKAIFLYTLPLTLMTIAYFQIVRVLWRSDTIPGHSNIKVQKPSYYRNKVNHASHGESNATTMGQLRARRKASKMLVAVVIMFAACYFPVHALNIIRYTYTDIDQSEVVSVLSLLSHWLCYANSAINPLIYNFMSGKFRREFRNVLERGHCLTLKSHQRSNQWQSQYRSRYANEDQEHSFIHSTTHMIHITPSSLKRNYACPPQTCQTSFTNGGTSRENSSCLKGPSFTAKRN</sequence>
<dbReference type="AlphaFoldDB" id="A0A1J1HTG2"/>
<dbReference type="Proteomes" id="UP000183832">
    <property type="component" value="Unassembled WGS sequence"/>
</dbReference>
<feature type="region of interest" description="Disordered" evidence="10">
    <location>
        <begin position="456"/>
        <end position="479"/>
    </location>
</feature>
<comment type="similarity">
    <text evidence="2 9">Belongs to the G-protein coupled receptor 1 family.</text>
</comment>
<keyword evidence="4 11" id="KW-1133">Transmembrane helix</keyword>
<accession>A0A1J1HTG2</accession>
<proteinExistence type="inferred from homology"/>
<feature type="transmembrane region" description="Helical" evidence="11">
    <location>
        <begin position="354"/>
        <end position="379"/>
    </location>
</feature>
<dbReference type="OrthoDB" id="5987936at2759"/>
<keyword evidence="14" id="KW-1185">Reference proteome</keyword>
<reference evidence="13 14" key="1">
    <citation type="submission" date="2015-04" db="EMBL/GenBank/DDBJ databases">
        <authorList>
            <person name="Syromyatnikov M.Y."/>
            <person name="Popov V.N."/>
        </authorList>
    </citation>
    <scope>NUCLEOTIDE SEQUENCE [LARGE SCALE GENOMIC DNA]</scope>
</reference>
<keyword evidence="7 9" id="KW-0675">Receptor</keyword>
<gene>
    <name evidence="13" type="ORF">CLUMA_CG005033</name>
</gene>
<feature type="transmembrane region" description="Helical" evidence="11">
    <location>
        <begin position="247"/>
        <end position="266"/>
    </location>
</feature>
<evidence type="ECO:0000256" key="8">
    <source>
        <dbReference type="ARBA" id="ARBA00023224"/>
    </source>
</evidence>
<keyword evidence="6 11" id="KW-0472">Membrane</keyword>
<keyword evidence="5 9" id="KW-0297">G-protein coupled receptor</keyword>
<organism evidence="13 14">
    <name type="scientific">Clunio marinus</name>
    <dbReference type="NCBI Taxonomy" id="568069"/>
    <lineage>
        <taxon>Eukaryota</taxon>
        <taxon>Metazoa</taxon>
        <taxon>Ecdysozoa</taxon>
        <taxon>Arthropoda</taxon>
        <taxon>Hexapoda</taxon>
        <taxon>Insecta</taxon>
        <taxon>Pterygota</taxon>
        <taxon>Neoptera</taxon>
        <taxon>Endopterygota</taxon>
        <taxon>Diptera</taxon>
        <taxon>Nematocera</taxon>
        <taxon>Chironomoidea</taxon>
        <taxon>Chironomidae</taxon>
        <taxon>Clunio</taxon>
    </lineage>
</organism>
<keyword evidence="8 9" id="KW-0807">Transducer</keyword>
<evidence type="ECO:0000256" key="5">
    <source>
        <dbReference type="ARBA" id="ARBA00023040"/>
    </source>
</evidence>
<keyword evidence="3 9" id="KW-0812">Transmembrane</keyword>
<feature type="transmembrane region" description="Helical" evidence="11">
    <location>
        <begin position="196"/>
        <end position="219"/>
    </location>
</feature>
<dbReference type="PROSITE" id="PS00237">
    <property type="entry name" value="G_PROTEIN_RECEP_F1_1"/>
    <property type="match status" value="1"/>
</dbReference>
<feature type="transmembrane region" description="Helical" evidence="11">
    <location>
        <begin position="321"/>
        <end position="342"/>
    </location>
</feature>
<dbReference type="GO" id="GO:0004983">
    <property type="term" value="F:neuropeptide Y receptor activity"/>
    <property type="evidence" value="ECO:0007669"/>
    <property type="project" value="InterPro"/>
</dbReference>
<name>A0A1J1HTG2_9DIPT</name>
<dbReference type="GO" id="GO:0005886">
    <property type="term" value="C:plasma membrane"/>
    <property type="evidence" value="ECO:0007669"/>
    <property type="project" value="TreeGrafter"/>
</dbReference>
<feature type="compositionally biased region" description="Polar residues" evidence="10">
    <location>
        <begin position="456"/>
        <end position="468"/>
    </location>
</feature>
<protein>
    <submittedName>
        <fullName evidence="13">CLUMA_CG005033, isoform A</fullName>
    </submittedName>
</protein>
<feature type="transmembrane region" description="Helical" evidence="11">
    <location>
        <begin position="117"/>
        <end position="136"/>
    </location>
</feature>
<dbReference type="PRINTS" id="PR01012">
    <property type="entry name" value="NRPEPTIDEYR"/>
</dbReference>
<dbReference type="Gene3D" id="1.20.1070.10">
    <property type="entry name" value="Rhodopsin 7-helix transmembrane proteins"/>
    <property type="match status" value="1"/>
</dbReference>
<dbReference type="PANTHER" id="PTHR45695:SF15">
    <property type="entry name" value="OPSIN RH2"/>
    <property type="match status" value="1"/>
</dbReference>
<dbReference type="PRINTS" id="PR00237">
    <property type="entry name" value="GPCRRHODOPSN"/>
</dbReference>
<dbReference type="FunFam" id="1.20.1070.10:FF:000291">
    <property type="entry name" value="Predicted protein"/>
    <property type="match status" value="1"/>
</dbReference>
<feature type="domain" description="G-protein coupled receptors family 1 profile" evidence="12">
    <location>
        <begin position="96"/>
        <end position="377"/>
    </location>
</feature>
<evidence type="ECO:0000313" key="14">
    <source>
        <dbReference type="Proteomes" id="UP000183832"/>
    </source>
</evidence>
<dbReference type="InterPro" id="IPR000611">
    <property type="entry name" value="NPY_rcpt"/>
</dbReference>
<comment type="subcellular location">
    <subcellularLocation>
        <location evidence="1">Membrane</location>
        <topology evidence="1">Multi-pass membrane protein</topology>
    </subcellularLocation>
</comment>
<dbReference type="STRING" id="568069.A0A1J1HTG2"/>
<evidence type="ECO:0000259" key="12">
    <source>
        <dbReference type="PROSITE" id="PS50262"/>
    </source>
</evidence>
<dbReference type="SUPFAM" id="SSF81321">
    <property type="entry name" value="Family A G protein-coupled receptor-like"/>
    <property type="match status" value="1"/>
</dbReference>
<evidence type="ECO:0000256" key="6">
    <source>
        <dbReference type="ARBA" id="ARBA00023136"/>
    </source>
</evidence>
<feature type="transmembrane region" description="Helical" evidence="11">
    <location>
        <begin position="80"/>
        <end position="105"/>
    </location>
</feature>
<evidence type="ECO:0000256" key="7">
    <source>
        <dbReference type="ARBA" id="ARBA00023170"/>
    </source>
</evidence>
<feature type="transmembrane region" description="Helical" evidence="11">
    <location>
        <begin position="156"/>
        <end position="175"/>
    </location>
</feature>
<dbReference type="EMBL" id="CVRI01000020">
    <property type="protein sequence ID" value="CRK91360.1"/>
    <property type="molecule type" value="Genomic_DNA"/>
</dbReference>